<evidence type="ECO:0000313" key="6">
    <source>
        <dbReference type="Proteomes" id="UP000186817"/>
    </source>
</evidence>
<keyword evidence="6" id="KW-1185">Reference proteome</keyword>
<evidence type="ECO:0000313" key="5">
    <source>
        <dbReference type="EMBL" id="OLP81939.1"/>
    </source>
</evidence>
<sequence length="518" mass="58024">MMVGETVKWGCVVIDEVHQAKNHKGQLHKAIVALNSPRKLGLTGTPLQNSLSDDIAAFESRFSRPIAKGQKRKATAKDLAVREDALKEFQELLARNCLRRTKDDVALMLPGKNDRVVPCPLSHIQQAAYRNLLASFVFAELEGPACVAPDPCGATYIEDKPKRRVWKTSGRRPTSAYAFRPVILQRLCNHLEQLKPDPQPPKELMRELCEHAFRGIEHNLCTQRRVANRLQLGDPEACGKMQVLLPLLRHWRRRGQKVLVFSRSTRLLDILEACLWQQGWSPAVLRLDGSTAVAQRQRLVDEFNTSTTRAIFLISTRAGGVGLNLTAASVVVIFDPDWNPFSDLQAQDRSFRIGQTRVVEVYRLLGAGTIEEQVYVRQVWKQQLAAAAIDGTRSARRLDDQSFGLGSLFELHDSSMLPALMAEAFKNRNPHEESVEAGVQVFQDLRGAPSAHPAPLWRPGDSDGEEVEKAPVQEVGQDEEAALEELHGMFDQVDHAKVLRNDTQENQLLADLDDIEDE</sequence>
<evidence type="ECO:0000259" key="3">
    <source>
        <dbReference type="PROSITE" id="PS51192"/>
    </source>
</evidence>
<dbReference type="Gene3D" id="3.40.50.10810">
    <property type="entry name" value="Tandem AAA-ATPase domain"/>
    <property type="match status" value="1"/>
</dbReference>
<dbReference type="InterPro" id="IPR014001">
    <property type="entry name" value="Helicase_ATP-bd"/>
</dbReference>
<dbReference type="GO" id="GO:0005524">
    <property type="term" value="F:ATP binding"/>
    <property type="evidence" value="ECO:0007669"/>
    <property type="project" value="InterPro"/>
</dbReference>
<dbReference type="PANTHER" id="PTHR45629">
    <property type="entry name" value="SNF2/RAD54 FAMILY MEMBER"/>
    <property type="match status" value="1"/>
</dbReference>
<dbReference type="SMART" id="SM00490">
    <property type="entry name" value="HELICc"/>
    <property type="match status" value="1"/>
</dbReference>
<dbReference type="Gene3D" id="3.40.50.300">
    <property type="entry name" value="P-loop containing nucleotide triphosphate hydrolases"/>
    <property type="match status" value="1"/>
</dbReference>
<feature type="region of interest" description="Disordered" evidence="2">
    <location>
        <begin position="450"/>
        <end position="471"/>
    </location>
</feature>
<protein>
    <submittedName>
        <fullName evidence="5">DNA excision repair protein ERCC-6-like 2</fullName>
    </submittedName>
</protein>
<dbReference type="InterPro" id="IPR050496">
    <property type="entry name" value="SNF2_RAD54_helicase_repair"/>
</dbReference>
<proteinExistence type="predicted"/>
<reference evidence="5 6" key="1">
    <citation type="submission" date="2016-02" db="EMBL/GenBank/DDBJ databases">
        <title>Genome analysis of coral dinoflagellate symbionts highlights evolutionary adaptations to a symbiotic lifestyle.</title>
        <authorList>
            <person name="Aranda M."/>
            <person name="Li Y."/>
            <person name="Liew Y.J."/>
            <person name="Baumgarten S."/>
            <person name="Simakov O."/>
            <person name="Wilson M."/>
            <person name="Piel J."/>
            <person name="Ashoor H."/>
            <person name="Bougouffa S."/>
            <person name="Bajic V.B."/>
            <person name="Ryu T."/>
            <person name="Ravasi T."/>
            <person name="Bayer T."/>
            <person name="Micklem G."/>
            <person name="Kim H."/>
            <person name="Bhak J."/>
            <person name="Lajeunesse T.C."/>
            <person name="Voolstra C.R."/>
        </authorList>
    </citation>
    <scope>NUCLEOTIDE SEQUENCE [LARGE SCALE GENOMIC DNA]</scope>
    <source>
        <strain evidence="5 6">CCMP2467</strain>
    </source>
</reference>
<evidence type="ECO:0000256" key="2">
    <source>
        <dbReference type="SAM" id="MobiDB-lite"/>
    </source>
</evidence>
<dbReference type="PROSITE" id="PS51192">
    <property type="entry name" value="HELICASE_ATP_BIND_1"/>
    <property type="match status" value="1"/>
</dbReference>
<accession>A0A1Q9CG91</accession>
<dbReference type="Pfam" id="PF00176">
    <property type="entry name" value="SNF2-rel_dom"/>
    <property type="match status" value="1"/>
</dbReference>
<dbReference type="InterPro" id="IPR049730">
    <property type="entry name" value="SNF2/RAD54-like_C"/>
</dbReference>
<dbReference type="OrthoDB" id="448448at2759"/>
<feature type="domain" description="Helicase C-terminal" evidence="4">
    <location>
        <begin position="243"/>
        <end position="400"/>
    </location>
</feature>
<organism evidence="5 6">
    <name type="scientific">Symbiodinium microadriaticum</name>
    <name type="common">Dinoflagellate</name>
    <name type="synonym">Zooxanthella microadriatica</name>
    <dbReference type="NCBI Taxonomy" id="2951"/>
    <lineage>
        <taxon>Eukaryota</taxon>
        <taxon>Sar</taxon>
        <taxon>Alveolata</taxon>
        <taxon>Dinophyceae</taxon>
        <taxon>Suessiales</taxon>
        <taxon>Symbiodiniaceae</taxon>
        <taxon>Symbiodinium</taxon>
    </lineage>
</organism>
<dbReference type="InterPro" id="IPR001650">
    <property type="entry name" value="Helicase_C-like"/>
</dbReference>
<dbReference type="OMA" id="VEHEMAP"/>
<evidence type="ECO:0000259" key="4">
    <source>
        <dbReference type="PROSITE" id="PS51194"/>
    </source>
</evidence>
<name>A0A1Q9CG91_SYMMI</name>
<comment type="caution">
    <text evidence="5">The sequence shown here is derived from an EMBL/GenBank/DDBJ whole genome shotgun (WGS) entry which is preliminary data.</text>
</comment>
<dbReference type="GO" id="GO:0016787">
    <property type="term" value="F:hydrolase activity"/>
    <property type="evidence" value="ECO:0007669"/>
    <property type="project" value="UniProtKB-KW"/>
</dbReference>
<dbReference type="EMBL" id="LSRX01001237">
    <property type="protein sequence ID" value="OLP81939.1"/>
    <property type="molecule type" value="Genomic_DNA"/>
</dbReference>
<dbReference type="SUPFAM" id="SSF52540">
    <property type="entry name" value="P-loop containing nucleoside triphosphate hydrolases"/>
    <property type="match status" value="2"/>
</dbReference>
<dbReference type="PROSITE" id="PS51194">
    <property type="entry name" value="HELICASE_CTER"/>
    <property type="match status" value="1"/>
</dbReference>
<dbReference type="InterPro" id="IPR027417">
    <property type="entry name" value="P-loop_NTPase"/>
</dbReference>
<dbReference type="InterPro" id="IPR038718">
    <property type="entry name" value="SNF2-like_sf"/>
</dbReference>
<dbReference type="Proteomes" id="UP000186817">
    <property type="component" value="Unassembled WGS sequence"/>
</dbReference>
<dbReference type="InterPro" id="IPR000330">
    <property type="entry name" value="SNF2_N"/>
</dbReference>
<dbReference type="PANTHER" id="PTHR45629:SF7">
    <property type="entry name" value="DNA EXCISION REPAIR PROTEIN ERCC-6-RELATED"/>
    <property type="match status" value="1"/>
</dbReference>
<gene>
    <name evidence="5" type="primary">Ercc6l2</name>
    <name evidence="5" type="ORF">AK812_SmicGene37457</name>
</gene>
<dbReference type="CDD" id="cd18793">
    <property type="entry name" value="SF2_C_SNF"/>
    <property type="match status" value="1"/>
</dbReference>
<evidence type="ECO:0000256" key="1">
    <source>
        <dbReference type="ARBA" id="ARBA00022801"/>
    </source>
</evidence>
<dbReference type="Pfam" id="PF00271">
    <property type="entry name" value="Helicase_C"/>
    <property type="match status" value="1"/>
</dbReference>
<keyword evidence="1" id="KW-0378">Hydrolase</keyword>
<dbReference type="AlphaFoldDB" id="A0A1Q9CG91"/>
<feature type="domain" description="Helicase ATP-binding" evidence="3">
    <location>
        <begin position="1"/>
        <end position="64"/>
    </location>
</feature>